<feature type="compositionally biased region" description="Basic and acidic residues" evidence="1">
    <location>
        <begin position="17"/>
        <end position="26"/>
    </location>
</feature>
<evidence type="ECO:0000313" key="2">
    <source>
        <dbReference type="EMBL" id="KAF0696021.1"/>
    </source>
</evidence>
<dbReference type="Proteomes" id="UP000332933">
    <property type="component" value="Unassembled WGS sequence"/>
</dbReference>
<dbReference type="OrthoDB" id="76953at2759"/>
<dbReference type="EMBL" id="VJMH01005437">
    <property type="protein sequence ID" value="KAF0696021.1"/>
    <property type="molecule type" value="Genomic_DNA"/>
</dbReference>
<feature type="region of interest" description="Disordered" evidence="1">
    <location>
        <begin position="1"/>
        <end position="26"/>
    </location>
</feature>
<accession>A0A485KZJ5</accession>
<feature type="compositionally biased region" description="Polar residues" evidence="1">
    <location>
        <begin position="681"/>
        <end position="693"/>
    </location>
</feature>
<evidence type="ECO:0000313" key="3">
    <source>
        <dbReference type="EMBL" id="VFT90025.1"/>
    </source>
</evidence>
<reference evidence="3 4" key="1">
    <citation type="submission" date="2019-03" db="EMBL/GenBank/DDBJ databases">
        <authorList>
            <person name="Gaulin E."/>
            <person name="Dumas B."/>
        </authorList>
    </citation>
    <scope>NUCLEOTIDE SEQUENCE [LARGE SCALE GENOMIC DNA]</scope>
    <source>
        <strain evidence="3">CBS 568.67</strain>
    </source>
</reference>
<name>A0A485KZJ5_9STRA</name>
<dbReference type="PROSITE" id="PS50096">
    <property type="entry name" value="IQ"/>
    <property type="match status" value="1"/>
</dbReference>
<evidence type="ECO:0000313" key="4">
    <source>
        <dbReference type="Proteomes" id="UP000332933"/>
    </source>
</evidence>
<feature type="region of interest" description="Disordered" evidence="1">
    <location>
        <begin position="679"/>
        <end position="698"/>
    </location>
</feature>
<organism evidence="3 4">
    <name type="scientific">Aphanomyces stellatus</name>
    <dbReference type="NCBI Taxonomy" id="120398"/>
    <lineage>
        <taxon>Eukaryota</taxon>
        <taxon>Sar</taxon>
        <taxon>Stramenopiles</taxon>
        <taxon>Oomycota</taxon>
        <taxon>Saprolegniomycetes</taxon>
        <taxon>Saprolegniales</taxon>
        <taxon>Verrucalvaceae</taxon>
        <taxon>Aphanomyces</taxon>
    </lineage>
</organism>
<protein>
    <submittedName>
        <fullName evidence="3">Aste57867_13184 protein</fullName>
    </submittedName>
</protein>
<keyword evidence="4" id="KW-1185">Reference proteome</keyword>
<evidence type="ECO:0000256" key="1">
    <source>
        <dbReference type="SAM" id="MobiDB-lite"/>
    </source>
</evidence>
<sequence length="866" mass="98557">MGDARLVADIPSSPPTKGDEGNGTDSKHVMYQRKLRSAVTKIESLRLIQGPKKPQRASIAPVFETQYQGLDAKIVDLCESNVPLRRRLAHLSMTHVDEKPSGCCTDDDLELVGGSDVLDDPEENELLAILHRKVVTDSHEGATSSSSTHPCIQRSKSEIVLPPAVDHDVAEAIQDAMVMTIPSVKWTAAFEIPYLQFKRKRRGAAANLSSAQLFRSFLMTPVFRQMHATTYGATHVHEDSTGDIVAPDLDPMRKRGLQKRFHKLAKPIRESLELSLSTHMLQTLDHMTTMYTAARRDFLASMSAFAKYERHQTVAGRDMQARLAEKREKMRHDVEKTREMLAHVVVPLDNKTPRVEDFLKPAAKRTKDHSTAWKRIKDIEQCNAARGLEASVAYAKMIHTDGIGGGITTEAVLARQHDALAGYILYIQRTYRGHLARRYVWALKWTCCMWKHIFYPPLQVTMRPPDGDELQRRGFLRLDDFEATYDYFCFQCTPERVYLAGFALTVPPSRLGPQFVEYRRFKRYWQRFMFRAVAQVDRIRFVQFVKNRQTVVATLDGQRSERGGDVPIGLGFLALTDDWKKYSMLKPPPPKTQRVETPDKYQTNLSDLNDDFRALGLKARRALLPKDQQDDSGWELVRDVVNANTMRQTKYKSVGQLVSHLQDVDVLEGRRRISMLKDAMRQNSLATRRQAPSSPSPKKEYAILDRLMCAVSEARSMVNYFEEVGVETADELGRPAPPCMARLDKIKHVRGHTKLAELIERQQALNHLFQDSWFAFNSRKAIMGPDGKQIVASTRNYVVESMHLLSLIRRQLGASKKVGATVHNLHRTKRMEQYHELLMAYDINVRNMSVVLEGYEDKAPNDDGTS</sequence>
<dbReference type="AlphaFoldDB" id="A0A485KZJ5"/>
<proteinExistence type="predicted"/>
<reference evidence="2" key="2">
    <citation type="submission" date="2019-06" db="EMBL/GenBank/DDBJ databases">
        <title>Genomics analysis of Aphanomyces spp. identifies a new class of oomycete effector associated with host adaptation.</title>
        <authorList>
            <person name="Gaulin E."/>
        </authorList>
    </citation>
    <scope>NUCLEOTIDE SEQUENCE</scope>
    <source>
        <strain evidence="2">CBS 578.67</strain>
    </source>
</reference>
<gene>
    <name evidence="3" type="primary">Aste57867_13184</name>
    <name evidence="2" type="ORF">As57867_013135</name>
    <name evidence="3" type="ORF">ASTE57867_13184</name>
</gene>
<dbReference type="EMBL" id="CAADRA010005458">
    <property type="protein sequence ID" value="VFT90025.1"/>
    <property type="molecule type" value="Genomic_DNA"/>
</dbReference>